<feature type="site" description="Important for substrate specificity" evidence="8">
    <location>
        <position position="194"/>
    </location>
</feature>
<organism evidence="9 11">
    <name type="scientific">Catenibacterium mitsuokai</name>
    <dbReference type="NCBI Taxonomy" id="100886"/>
    <lineage>
        <taxon>Bacteria</taxon>
        <taxon>Bacillati</taxon>
        <taxon>Bacillota</taxon>
        <taxon>Erysipelotrichia</taxon>
        <taxon>Erysipelotrichales</taxon>
        <taxon>Coprobacillaceae</taxon>
        <taxon>Catenibacterium</taxon>
    </lineage>
</organism>
<comment type="caution">
    <text evidence="8">Lacks conserved residue(s) required for the propagation of feature annotation.</text>
</comment>
<dbReference type="EC" id="2.3.1.31" evidence="8"/>
<evidence type="ECO:0000256" key="4">
    <source>
        <dbReference type="ARBA" id="ARBA00022679"/>
    </source>
</evidence>
<dbReference type="PANTHER" id="PTHR20919:SF0">
    <property type="entry name" value="HOMOSERINE O-SUCCINYLTRANSFERASE"/>
    <property type="match status" value="1"/>
</dbReference>
<evidence type="ECO:0000256" key="2">
    <source>
        <dbReference type="ARBA" id="ARBA00022490"/>
    </source>
</evidence>
<dbReference type="PIRSF" id="PIRSF000450">
    <property type="entry name" value="H_ser_succinyltr"/>
    <property type="match status" value="1"/>
</dbReference>
<comment type="function">
    <text evidence="8">Transfers an acetyl group from acetyl-CoA to L-homoserine, forming acetyl-L-homoserine.</text>
</comment>
<sequence>MPINIPDDLPAYKVLTAENIFVMNQTRATTQRIRPLKILIVNIMPLKITTETQLLRLLSNTPLQLEVELIHMSTHDSKNVPKEHLLTFYKTFKDIKDNSYDGMIITGAPVEQMPFEEVDYWNELCEILEWAKTHVFSSFFICWASQAALHYYYGIDKYLLKHKLTGVYRHHTNQRKMRRKILRGFDYQFYAPHSRYTTVLKEDVASNSNLDILAESDDAGVYLVASKDGSQFFVTGHPEYDPDTLDKEYKRDKEKPDVIAELPKNYYLDDDPSQEIQVKWRSHAYLLFSNWLNYYVYQETPYDLSDLHERKK</sequence>
<feature type="active site" description="Proton acceptor" evidence="8">
    <location>
        <position position="237"/>
    </location>
</feature>
<accession>A0AAW4MP43</accession>
<keyword evidence="5 8" id="KW-0486">Methionine biosynthesis</keyword>
<dbReference type="GeneID" id="301323010"/>
<dbReference type="EMBL" id="JAHOEL010000003">
    <property type="protein sequence ID" value="MBV3391854.1"/>
    <property type="molecule type" value="Genomic_DNA"/>
</dbReference>
<evidence type="ECO:0000256" key="5">
    <source>
        <dbReference type="ARBA" id="ARBA00023167"/>
    </source>
</evidence>
<dbReference type="NCBIfam" id="TIGR01001">
    <property type="entry name" value="metA"/>
    <property type="match status" value="1"/>
</dbReference>
<evidence type="ECO:0000256" key="1">
    <source>
        <dbReference type="ARBA" id="ARBA00004496"/>
    </source>
</evidence>
<evidence type="ECO:0000256" key="3">
    <source>
        <dbReference type="ARBA" id="ARBA00022605"/>
    </source>
</evidence>
<feature type="binding site" evidence="8">
    <location>
        <position position="251"/>
    </location>
    <ligand>
        <name>substrate</name>
    </ligand>
</feature>
<comment type="subcellular location">
    <subcellularLocation>
        <location evidence="1 8">Cytoplasm</location>
    </subcellularLocation>
</comment>
<feature type="site" description="Important for acyl-CoA specificity" evidence="8">
    <location>
        <position position="111"/>
    </location>
</feature>
<keyword evidence="4 8" id="KW-0808">Transferase</keyword>
<feature type="binding site" evidence="8">
    <location>
        <position position="163"/>
    </location>
    <ligand>
        <name>substrate</name>
    </ligand>
</feature>
<dbReference type="GO" id="GO:0008899">
    <property type="term" value="F:homoserine O-succinyltransferase activity"/>
    <property type="evidence" value="ECO:0007669"/>
    <property type="project" value="UniProtKB-UniRule"/>
</dbReference>
<dbReference type="CDD" id="cd03131">
    <property type="entry name" value="GATase1_HTS"/>
    <property type="match status" value="1"/>
</dbReference>
<dbReference type="Proteomes" id="UP001197492">
    <property type="component" value="Unassembled WGS sequence"/>
</dbReference>
<dbReference type="GO" id="GO:0005737">
    <property type="term" value="C:cytoplasm"/>
    <property type="evidence" value="ECO:0007669"/>
    <property type="project" value="UniProtKB-SubCell"/>
</dbReference>
<dbReference type="FunFam" id="3.40.50.880:FF:000004">
    <property type="entry name" value="Homoserine O-succinyltransferase"/>
    <property type="match status" value="1"/>
</dbReference>
<keyword evidence="6 8" id="KW-0012">Acyltransferase</keyword>
<dbReference type="Pfam" id="PF04204">
    <property type="entry name" value="HTS"/>
    <property type="match status" value="1"/>
</dbReference>
<dbReference type="InterPro" id="IPR033752">
    <property type="entry name" value="MetA_family"/>
</dbReference>
<keyword evidence="12" id="KW-1185">Reference proteome</keyword>
<comment type="catalytic activity">
    <reaction evidence="7 8">
        <text>L-homoserine + acetyl-CoA = O-acetyl-L-homoserine + CoA</text>
        <dbReference type="Rhea" id="RHEA:13701"/>
        <dbReference type="ChEBI" id="CHEBI:57287"/>
        <dbReference type="ChEBI" id="CHEBI:57288"/>
        <dbReference type="ChEBI" id="CHEBI:57476"/>
        <dbReference type="ChEBI" id="CHEBI:57716"/>
        <dbReference type="EC" id="2.3.1.31"/>
    </reaction>
</comment>
<evidence type="ECO:0000256" key="6">
    <source>
        <dbReference type="ARBA" id="ARBA00023315"/>
    </source>
</evidence>
<gene>
    <name evidence="9" type="primary">metA</name>
    <name evidence="8" type="synonym">metAA</name>
    <name evidence="9" type="ORF">KSV97_01020</name>
    <name evidence="10" type="ORF">KSW06_01030</name>
</gene>
<dbReference type="InterPro" id="IPR005697">
    <property type="entry name" value="HST_MetA"/>
</dbReference>
<dbReference type="PANTHER" id="PTHR20919">
    <property type="entry name" value="HOMOSERINE O-SUCCINYLTRANSFERASE"/>
    <property type="match status" value="1"/>
</dbReference>
<feature type="binding site" evidence="8">
    <location>
        <position position="194"/>
    </location>
    <ligand>
        <name>substrate</name>
    </ligand>
</feature>
<feature type="active site" evidence="8">
    <location>
        <position position="239"/>
    </location>
</feature>
<comment type="pathway">
    <text evidence="8">Amino-acid biosynthesis; L-methionine biosynthesis via de novo pathway; O-acetyl-L-homoserine from L-homoserine: step 1/1.</text>
</comment>
<feature type="active site" description="Acyl-thioester intermediate" evidence="8">
    <location>
        <position position="142"/>
    </location>
</feature>
<evidence type="ECO:0000313" key="10">
    <source>
        <dbReference type="EMBL" id="MBV3391854.1"/>
    </source>
</evidence>
<evidence type="ECO:0000256" key="8">
    <source>
        <dbReference type="HAMAP-Rule" id="MF_00295"/>
    </source>
</evidence>
<name>A0AAW4MP43_9FIRM</name>
<dbReference type="HAMAP" id="MF_00295">
    <property type="entry name" value="MetA_acyltransf"/>
    <property type="match status" value="1"/>
</dbReference>
<dbReference type="GO" id="GO:0019281">
    <property type="term" value="P:L-methionine biosynthetic process from homoserine via O-succinyl-L-homoserine and cystathionine"/>
    <property type="evidence" value="ECO:0007669"/>
    <property type="project" value="InterPro"/>
</dbReference>
<proteinExistence type="inferred from homology"/>
<evidence type="ECO:0000313" key="9">
    <source>
        <dbReference type="EMBL" id="MBV3381830.1"/>
    </source>
</evidence>
<dbReference type="Proteomes" id="UP001196408">
    <property type="component" value="Unassembled WGS sequence"/>
</dbReference>
<keyword evidence="3 8" id="KW-0028">Amino-acid biosynthesis</keyword>
<comment type="similarity">
    <text evidence="8">Belongs to the MetA family.</text>
</comment>
<protein>
    <recommendedName>
        <fullName evidence="8">Homoserine O-acetyltransferase</fullName>
        <shortName evidence="8">HAT</shortName>
        <ecNumber evidence="8">2.3.1.31</ecNumber>
    </recommendedName>
    <alternativeName>
        <fullName evidence="8">Homoserine transacetylase</fullName>
        <shortName evidence="8">HTA</shortName>
    </alternativeName>
</protein>
<evidence type="ECO:0000313" key="11">
    <source>
        <dbReference type="Proteomes" id="UP001196408"/>
    </source>
</evidence>
<dbReference type="EMBL" id="JAHOEF010000003">
    <property type="protein sequence ID" value="MBV3381830.1"/>
    <property type="molecule type" value="Genomic_DNA"/>
</dbReference>
<dbReference type="AlphaFoldDB" id="A0AAW4MP43"/>
<dbReference type="RefSeq" id="WP_217746928.1">
    <property type="nucleotide sequence ID" value="NZ_JAHOEB010000003.1"/>
</dbReference>
<evidence type="ECO:0000256" key="7">
    <source>
        <dbReference type="ARBA" id="ARBA00049043"/>
    </source>
</evidence>
<dbReference type="GO" id="GO:0004414">
    <property type="term" value="F:homoserine O-acetyltransferase activity"/>
    <property type="evidence" value="ECO:0007669"/>
    <property type="project" value="UniProtKB-EC"/>
</dbReference>
<evidence type="ECO:0000313" key="12">
    <source>
        <dbReference type="Proteomes" id="UP001197492"/>
    </source>
</evidence>
<comment type="caution">
    <text evidence="9">The sequence shown here is derived from an EMBL/GenBank/DDBJ whole genome shotgun (WGS) entry which is preliminary data.</text>
</comment>
<reference evidence="9 12" key="1">
    <citation type="submission" date="2021-06" db="EMBL/GenBank/DDBJ databases">
        <title>Collection of gut derived symbiotic bacterial strains cultured from healthy donors.</title>
        <authorList>
            <person name="Lin H."/>
            <person name="Littmann E."/>
            <person name="Pamer E.G."/>
        </authorList>
    </citation>
    <scope>NUCLEOTIDE SEQUENCE</scope>
    <source>
        <strain evidence="10 12">MSK.21.70</strain>
        <strain evidence="9">MSK.21.82</strain>
    </source>
</reference>
<keyword evidence="2 8" id="KW-0963">Cytoplasm</keyword>